<dbReference type="Proteomes" id="UP000004030">
    <property type="component" value="Unassembled WGS sequence"/>
</dbReference>
<dbReference type="eggNOG" id="COG0491">
    <property type="taxonomic scope" value="Bacteria"/>
</dbReference>
<dbReference type="AlphaFoldDB" id="G6EHW2"/>
<dbReference type="PATRIC" id="fig|1088721.3.peg.3871"/>
<dbReference type="Gene3D" id="3.60.15.10">
    <property type="entry name" value="Ribonuclease Z/Hydroxyacylglutathione hydrolase-like"/>
    <property type="match status" value="1"/>
</dbReference>
<reference evidence="1 2" key="1">
    <citation type="journal article" date="2012" name="J. Bacteriol.">
        <title>Genome sequence of benzo(a)pyrene-degrading bacterium Novosphingobium pentaromativorans US6-1.</title>
        <authorList>
            <person name="Luo Y.R."/>
            <person name="Kang S.G."/>
            <person name="Kim S.J."/>
            <person name="Kim M.R."/>
            <person name="Li N."/>
            <person name="Lee J.H."/>
            <person name="Kwon K.K."/>
        </authorList>
    </citation>
    <scope>NUCLEOTIDE SEQUENCE [LARGE SCALE GENOMIC DNA]</scope>
    <source>
        <strain evidence="1 2">US6-1</strain>
    </source>
</reference>
<dbReference type="RefSeq" id="WP_007014841.1">
    <property type="nucleotide sequence ID" value="NZ_AGFM01000062.1"/>
</dbReference>
<gene>
    <name evidence="1" type="ORF">NSU_3933</name>
</gene>
<organism evidence="1 2">
    <name type="scientific">Novosphingobium pentaromativorans US6-1</name>
    <dbReference type="NCBI Taxonomy" id="1088721"/>
    <lineage>
        <taxon>Bacteria</taxon>
        <taxon>Pseudomonadati</taxon>
        <taxon>Pseudomonadota</taxon>
        <taxon>Alphaproteobacteria</taxon>
        <taxon>Sphingomonadales</taxon>
        <taxon>Sphingomonadaceae</taxon>
        <taxon>Novosphingobium</taxon>
    </lineage>
</organism>
<dbReference type="EMBL" id="AGFM01000062">
    <property type="protein sequence ID" value="EHJ59096.1"/>
    <property type="molecule type" value="Genomic_DNA"/>
</dbReference>
<name>G6EHW2_9SPHN</name>
<evidence type="ECO:0000313" key="1">
    <source>
        <dbReference type="EMBL" id="EHJ59096.1"/>
    </source>
</evidence>
<evidence type="ECO:0000313" key="2">
    <source>
        <dbReference type="Proteomes" id="UP000004030"/>
    </source>
</evidence>
<proteinExistence type="predicted"/>
<dbReference type="OrthoDB" id="9803916at2"/>
<sequence>MTPRLNLLLLALILIIGVPYYWFQLDADRDGAKPKPLSIAQLRSLAESIPGQKPTGVNYEQLGFRFILSNKLAAGTGLRPARSALRAYELIVPGEGPITIDCGTTSAAAERYNVRNYDRMAERRINRAAQKASLSLLLVDHPLHNGDGGFGSPRARTMPATNSDAPHAVAPGVVVIPLPGLTVGSNMVYTRLEDGREFLFTGDAAMIDSSWQDVLPPARIVTNYLRPRERTEIVSWLMTINALASDAPHMTVITGHEPGTLTSVKRGFTD</sequence>
<comment type="caution">
    <text evidence="1">The sequence shown here is derived from an EMBL/GenBank/DDBJ whole genome shotgun (WGS) entry which is preliminary data.</text>
</comment>
<dbReference type="KEGG" id="npn:JI59_01615"/>
<protein>
    <submittedName>
        <fullName evidence="1">Beta-lactamase-like protein</fullName>
    </submittedName>
</protein>
<accession>G6EHW2</accession>
<dbReference type="STRING" id="1088721.JI59_01615"/>
<dbReference type="SUPFAM" id="SSF56281">
    <property type="entry name" value="Metallo-hydrolase/oxidoreductase"/>
    <property type="match status" value="1"/>
</dbReference>
<keyword evidence="2" id="KW-1185">Reference proteome</keyword>
<dbReference type="InterPro" id="IPR036866">
    <property type="entry name" value="RibonucZ/Hydroxyglut_hydro"/>
</dbReference>